<geneLocation type="plasmid" evidence="1">
    <name>p17-15-vir-like</name>
</geneLocation>
<accession>A0A8B0STQ5</accession>
<reference evidence="1" key="1">
    <citation type="submission" date="2020-01" db="EMBL/GenBank/DDBJ databases">
        <authorList>
            <person name="Qin S."/>
        </authorList>
    </citation>
    <scope>NUCLEOTIDE SEQUENCE</scope>
    <source>
        <strain evidence="1">CVir17-16-YZ6g</strain>
        <plasmid evidence="1">p17-15-vir-like</plasmid>
    </source>
</reference>
<dbReference type="EMBL" id="MN956836">
    <property type="protein sequence ID" value="QTX14244.1"/>
    <property type="molecule type" value="Genomic_DNA"/>
</dbReference>
<evidence type="ECO:0000313" key="1">
    <source>
        <dbReference type="EMBL" id="QTX14244.1"/>
    </source>
</evidence>
<sequence>MTEHFFHPGKHFLRVRGFRLEAACAVQDMMGVNAPYGGNVLLFSIDNVHCMTPVTLTDTLPEFATAD</sequence>
<organism evidence="1">
    <name type="scientific">Klebsiella pneumoniae</name>
    <dbReference type="NCBI Taxonomy" id="573"/>
    <lineage>
        <taxon>Bacteria</taxon>
        <taxon>Pseudomonadati</taxon>
        <taxon>Pseudomonadota</taxon>
        <taxon>Gammaproteobacteria</taxon>
        <taxon>Enterobacterales</taxon>
        <taxon>Enterobacteriaceae</taxon>
        <taxon>Klebsiella/Raoultella group</taxon>
        <taxon>Klebsiella</taxon>
        <taxon>Klebsiella pneumoniae complex</taxon>
    </lineage>
</organism>
<proteinExistence type="predicted"/>
<name>A0A8B0STQ5_KLEPN</name>
<dbReference type="AlphaFoldDB" id="A0A8B0STQ5"/>
<keyword evidence="1" id="KW-0614">Plasmid</keyword>
<protein>
    <submittedName>
        <fullName evidence="1">Uncharacterized protein</fullName>
    </submittedName>
</protein>